<evidence type="ECO:0000256" key="11">
    <source>
        <dbReference type="PIRSR" id="PIRSR601929-2"/>
    </source>
</evidence>
<keyword evidence="9 10" id="KW-0464">Manganese</keyword>
<evidence type="ECO:0000256" key="5">
    <source>
        <dbReference type="ARBA" id="ARBA00022525"/>
    </source>
</evidence>
<comment type="similarity">
    <text evidence="3 13">Belongs to the germin family.</text>
</comment>
<evidence type="ECO:0000313" key="16">
    <source>
        <dbReference type="Proteomes" id="UP001168098"/>
    </source>
</evidence>
<feature type="binding site" evidence="10">
    <location>
        <position position="111"/>
    </location>
    <ligand>
        <name>oxalate</name>
        <dbReference type="ChEBI" id="CHEBI:30623"/>
    </ligand>
</feature>
<feature type="binding site" evidence="10">
    <location>
        <position position="121"/>
    </location>
    <ligand>
        <name>oxalate</name>
        <dbReference type="ChEBI" id="CHEBI:30623"/>
    </ligand>
</feature>
<name>A0AA38YXS3_VITRO</name>
<comment type="subcellular location">
    <subcellularLocation>
        <location evidence="2 13">Secreted</location>
        <location evidence="2 13">Extracellular space</location>
        <location evidence="2 13">Apoplast</location>
    </subcellularLocation>
</comment>
<protein>
    <recommendedName>
        <fullName evidence="13">Germin-like protein</fullName>
    </recommendedName>
</protein>
<feature type="binding site" evidence="11">
    <location>
        <position position="121"/>
    </location>
    <ligand>
        <name>Mn(2+)</name>
        <dbReference type="ChEBI" id="CHEBI:29035"/>
    </ligand>
</feature>
<dbReference type="InterPro" id="IPR011051">
    <property type="entry name" value="RmlC_Cupin_sf"/>
</dbReference>
<keyword evidence="5 13" id="KW-0964">Secreted</keyword>
<feature type="chain" id="PRO_5041489377" description="Germin-like protein" evidence="13">
    <location>
        <begin position="25"/>
        <end position="229"/>
    </location>
</feature>
<dbReference type="GO" id="GO:0030145">
    <property type="term" value="F:manganese ion binding"/>
    <property type="evidence" value="ECO:0007669"/>
    <property type="project" value="UniProtKB-UniRule"/>
</dbReference>
<keyword evidence="16" id="KW-1185">Reference proteome</keyword>
<reference evidence="15 16" key="1">
    <citation type="journal article" date="2023" name="BMC Biotechnol.">
        <title>Vitis rotundifolia cv Carlos genome sequencing.</title>
        <authorList>
            <person name="Huff M."/>
            <person name="Hulse-Kemp A."/>
            <person name="Scheffler B."/>
            <person name="Youngblood R."/>
            <person name="Simpson S."/>
            <person name="Babiker E."/>
            <person name="Staton M."/>
        </authorList>
    </citation>
    <scope>NUCLEOTIDE SEQUENCE [LARGE SCALE GENOMIC DNA]</scope>
    <source>
        <tissue evidence="15">Leaf</tissue>
    </source>
</reference>
<keyword evidence="4 13" id="KW-0052">Apoplast</keyword>
<evidence type="ECO:0000256" key="12">
    <source>
        <dbReference type="PIRSR" id="PIRSR601929-3"/>
    </source>
</evidence>
<dbReference type="PROSITE" id="PS00725">
    <property type="entry name" value="GERMIN"/>
    <property type="match status" value="1"/>
</dbReference>
<feature type="binding site" evidence="11">
    <location>
        <position position="162"/>
    </location>
    <ligand>
        <name>Mn(2+)</name>
        <dbReference type="ChEBI" id="CHEBI:29035"/>
    </ligand>
</feature>
<dbReference type="SMART" id="SM00835">
    <property type="entry name" value="Cupin_1"/>
    <property type="match status" value="1"/>
</dbReference>
<dbReference type="InterPro" id="IPR014710">
    <property type="entry name" value="RmlC-like_jellyroll"/>
</dbReference>
<dbReference type="CDD" id="cd02241">
    <property type="entry name" value="cupin_OxOx"/>
    <property type="match status" value="1"/>
</dbReference>
<evidence type="ECO:0000256" key="2">
    <source>
        <dbReference type="ARBA" id="ARBA00004271"/>
    </source>
</evidence>
<gene>
    <name evidence="15" type="ORF">PVL29_020739</name>
</gene>
<evidence type="ECO:0000256" key="6">
    <source>
        <dbReference type="ARBA" id="ARBA00022723"/>
    </source>
</evidence>
<evidence type="ECO:0000313" key="15">
    <source>
        <dbReference type="EMBL" id="KAJ9678651.1"/>
    </source>
</evidence>
<dbReference type="InterPro" id="IPR019780">
    <property type="entry name" value="Germin_Mn-BS"/>
</dbReference>
<sequence length="229" mass="24575">MKKMVVNTLAYIALLAMAFSLASAPDPSPLQDFCVPVNDTNSGVFVDGKFCKDPKWLATPNDFSFSGLRLPENTSNQLGSMVTVADVAEIPGLNTLGVSLAQVDYAPYGLNPPHTHPRASEILTVLEGTLYVGFVTSNPDNRLISKVLYKGDLFVFPQGLVHFQLNVGTTNAVAIASLGSQNPGVITIARAVFGSKPAISADVLTKAFQLDKDVVANLQSKFWTDNHTY</sequence>
<feature type="domain" description="Cupin type-1" evidence="14">
    <location>
        <begin position="66"/>
        <end position="216"/>
    </location>
</feature>
<keyword evidence="7 12" id="KW-1015">Disulfide bond</keyword>
<dbReference type="EMBL" id="JARBHA010000016">
    <property type="protein sequence ID" value="KAJ9678651.1"/>
    <property type="molecule type" value="Genomic_DNA"/>
</dbReference>
<evidence type="ECO:0000256" key="8">
    <source>
        <dbReference type="ARBA" id="ARBA00023180"/>
    </source>
</evidence>
<keyword evidence="13" id="KW-0732">Signal</keyword>
<accession>A0AA38YXS3</accession>
<dbReference type="Pfam" id="PF00190">
    <property type="entry name" value="Cupin_1"/>
    <property type="match status" value="1"/>
</dbReference>
<comment type="function">
    <text evidence="1">May play a role in plant defense. Probably has no oxalate oxidase activity even if the active site is conserved.</text>
</comment>
<dbReference type="PANTHER" id="PTHR31238">
    <property type="entry name" value="GERMIN-LIKE PROTEIN SUBFAMILY 3 MEMBER 3"/>
    <property type="match status" value="1"/>
</dbReference>
<dbReference type="PRINTS" id="PR00325">
    <property type="entry name" value="GERMIN"/>
</dbReference>
<feature type="signal peptide" evidence="13">
    <location>
        <begin position="1"/>
        <end position="24"/>
    </location>
</feature>
<dbReference type="GO" id="GO:0048046">
    <property type="term" value="C:apoplast"/>
    <property type="evidence" value="ECO:0007669"/>
    <property type="project" value="UniProtKB-SubCell"/>
</dbReference>
<evidence type="ECO:0000256" key="1">
    <source>
        <dbReference type="ARBA" id="ARBA00003629"/>
    </source>
</evidence>
<dbReference type="InterPro" id="IPR001929">
    <property type="entry name" value="Germin"/>
</dbReference>
<keyword evidence="6 10" id="KW-0479">Metal-binding</keyword>
<evidence type="ECO:0000256" key="7">
    <source>
        <dbReference type="ARBA" id="ARBA00023157"/>
    </source>
</evidence>
<feature type="binding site" evidence="11">
    <location>
        <position position="114"/>
    </location>
    <ligand>
        <name>Mn(2+)</name>
        <dbReference type="ChEBI" id="CHEBI:29035"/>
    </ligand>
</feature>
<evidence type="ECO:0000256" key="10">
    <source>
        <dbReference type="PIRSR" id="PIRSR601929-1"/>
    </source>
</evidence>
<feature type="binding site" evidence="10">
    <location>
        <position position="116"/>
    </location>
    <ligand>
        <name>oxalate</name>
        <dbReference type="ChEBI" id="CHEBI:30623"/>
    </ligand>
</feature>
<evidence type="ECO:0000256" key="4">
    <source>
        <dbReference type="ARBA" id="ARBA00022523"/>
    </source>
</evidence>
<organism evidence="15 16">
    <name type="scientific">Vitis rotundifolia</name>
    <name type="common">Muscadine grape</name>
    <dbReference type="NCBI Taxonomy" id="103349"/>
    <lineage>
        <taxon>Eukaryota</taxon>
        <taxon>Viridiplantae</taxon>
        <taxon>Streptophyta</taxon>
        <taxon>Embryophyta</taxon>
        <taxon>Tracheophyta</taxon>
        <taxon>Spermatophyta</taxon>
        <taxon>Magnoliopsida</taxon>
        <taxon>eudicotyledons</taxon>
        <taxon>Gunneridae</taxon>
        <taxon>Pentapetalae</taxon>
        <taxon>rosids</taxon>
        <taxon>Vitales</taxon>
        <taxon>Vitaceae</taxon>
        <taxon>Viteae</taxon>
        <taxon>Vitis</taxon>
    </lineage>
</organism>
<feature type="binding site" evidence="11">
    <location>
        <position position="116"/>
    </location>
    <ligand>
        <name>Mn(2+)</name>
        <dbReference type="ChEBI" id="CHEBI:29035"/>
    </ligand>
</feature>
<dbReference type="Proteomes" id="UP001168098">
    <property type="component" value="Unassembled WGS sequence"/>
</dbReference>
<dbReference type="SUPFAM" id="SSF51182">
    <property type="entry name" value="RmlC-like cupins"/>
    <property type="match status" value="1"/>
</dbReference>
<evidence type="ECO:0000256" key="3">
    <source>
        <dbReference type="ARBA" id="ARBA00007456"/>
    </source>
</evidence>
<evidence type="ECO:0000256" key="13">
    <source>
        <dbReference type="RuleBase" id="RU366015"/>
    </source>
</evidence>
<feature type="disulfide bond" evidence="12">
    <location>
        <begin position="34"/>
        <end position="51"/>
    </location>
</feature>
<dbReference type="Gene3D" id="2.60.120.10">
    <property type="entry name" value="Jelly Rolls"/>
    <property type="match status" value="1"/>
</dbReference>
<dbReference type="InterPro" id="IPR006045">
    <property type="entry name" value="Cupin_1"/>
</dbReference>
<evidence type="ECO:0000259" key="14">
    <source>
        <dbReference type="SMART" id="SM00835"/>
    </source>
</evidence>
<dbReference type="AlphaFoldDB" id="A0AA38YXS3"/>
<comment type="caution">
    <text evidence="15">The sequence shown here is derived from an EMBL/GenBank/DDBJ whole genome shotgun (WGS) entry which is preliminary data.</text>
</comment>
<keyword evidence="8" id="KW-0325">Glycoprotein</keyword>
<proteinExistence type="inferred from homology"/>
<evidence type="ECO:0000256" key="9">
    <source>
        <dbReference type="ARBA" id="ARBA00023211"/>
    </source>
</evidence>
<dbReference type="FunFam" id="2.60.120.10:FF:000005">
    <property type="entry name" value="Germin-like protein subfamily 1 member 8"/>
    <property type="match status" value="1"/>
</dbReference>